<dbReference type="GO" id="GO:0016757">
    <property type="term" value="F:glycosyltransferase activity"/>
    <property type="evidence" value="ECO:0007669"/>
    <property type="project" value="InterPro"/>
</dbReference>
<name>A0AB34T6V6_9BIFI</name>
<dbReference type="RefSeq" id="WP_052826733.1">
    <property type="nucleotide sequence ID" value="NZ_AWFK01000020.1"/>
</dbReference>
<proteinExistence type="predicted"/>
<dbReference type="InterPro" id="IPR008441">
    <property type="entry name" value="AfumC-like_glycosyl_Trfase"/>
</dbReference>
<gene>
    <name evidence="1" type="ORF">BAAM0483_09030</name>
</gene>
<evidence type="ECO:0000313" key="1">
    <source>
        <dbReference type="EMBL" id="KOA47928.1"/>
    </source>
</evidence>
<evidence type="ECO:0008006" key="3">
    <source>
        <dbReference type="Google" id="ProtNLM"/>
    </source>
</evidence>
<dbReference type="AlphaFoldDB" id="A0AB34T6V6"/>
<evidence type="ECO:0000313" key="2">
    <source>
        <dbReference type="Proteomes" id="UP000037239"/>
    </source>
</evidence>
<dbReference type="InterPro" id="IPR029044">
    <property type="entry name" value="Nucleotide-diphossugar_trans"/>
</dbReference>
<dbReference type="Proteomes" id="UP000037239">
    <property type="component" value="Unassembled WGS sequence"/>
</dbReference>
<comment type="caution">
    <text evidence="1">The sequence shown here is derived from an EMBL/GenBank/DDBJ whole genome shotgun (WGS) entry which is preliminary data.</text>
</comment>
<dbReference type="Pfam" id="PF05704">
    <property type="entry name" value="Caps_synth"/>
    <property type="match status" value="1"/>
</dbReference>
<dbReference type="SUPFAM" id="SSF53448">
    <property type="entry name" value="Nucleotide-diphospho-sugar transferases"/>
    <property type="match status" value="1"/>
</dbReference>
<dbReference type="EMBL" id="AWFK01000020">
    <property type="protein sequence ID" value="KOA47928.1"/>
    <property type="molecule type" value="Genomic_DNA"/>
</dbReference>
<sequence length="303" mass="34941">MGKVKHLWRLARNFSLPFALSQLLVVVFEKMGKTPLRIYRWRNAYLHRVIDKLVQDNSLLSKIQASGKHDDTIYTMWYQGVSTAPALVQTCLDTMRRAAHDVVVIDESNIDEYMDVPSCIAEKLGGEVTFTHFSDYVRFALLSKHGGAWMDSTILCMGPMPDEVFDLPFFTYVTKGSITNPRCANSWWKGFAIGTDGTTPMFDLARLILEAYWERYDVLADYFLVDHVLSYCLGLAPYSQYCEMIPEQDSNIYWLLHHYADEWTDRDSCQLAFINKLSYKDMNVPKASEHSVWRHVLSAISKE</sequence>
<dbReference type="Gene3D" id="3.90.550.20">
    <property type="match status" value="1"/>
</dbReference>
<reference evidence="1 2" key="1">
    <citation type="journal article" date="2015" name="Int J Genomics">
        <title>Comparative Genomics Revealed Genetic Diversity and Species/Strain-Level Differences in Carbohydrate Metabolism of Three Probiotic Bifidobacterial Species.</title>
        <authorList>
            <person name="Odamaki T."/>
            <person name="Horigome A."/>
            <person name="Sugahara H."/>
            <person name="Hashikura N."/>
            <person name="Minami J."/>
            <person name="Xiao J.Z."/>
            <person name="Abe F."/>
        </authorList>
    </citation>
    <scope>NUCLEOTIDE SEQUENCE [LARGE SCALE GENOMIC DNA]</scope>
    <source>
        <strain evidence="1 2">MCC 0483</strain>
    </source>
</reference>
<accession>A0AB34T6V6</accession>
<organism evidence="1 2">
    <name type="scientific">Bifidobacterium animalis subsp. animalis MCC 0483</name>
    <dbReference type="NCBI Taxonomy" id="1365955"/>
    <lineage>
        <taxon>Bacteria</taxon>
        <taxon>Bacillati</taxon>
        <taxon>Actinomycetota</taxon>
        <taxon>Actinomycetes</taxon>
        <taxon>Bifidobacteriales</taxon>
        <taxon>Bifidobacteriaceae</taxon>
        <taxon>Bifidobacterium</taxon>
    </lineage>
</organism>
<protein>
    <recommendedName>
        <fullName evidence="3">Capsular polysaccharide synthesis protein</fullName>
    </recommendedName>
</protein>